<dbReference type="Proteomes" id="UP001596548">
    <property type="component" value="Unassembled WGS sequence"/>
</dbReference>
<dbReference type="EMBL" id="JBHTBJ010000084">
    <property type="protein sequence ID" value="MFC7280186.1"/>
    <property type="molecule type" value="Genomic_DNA"/>
</dbReference>
<sequence length="185" mass="20211">MNVLILRKETDLLTEVGRRIVGATVLGVTYRQTERGGLNVPPVGVAHEVDLEVVLRLSTGVISVTWERDDLVEGLALGWEDAADPEGVAAVPADNSESWRGLVGHAITNVYASWQVSEVNCPESMWSIRFSFGPRLHVVIALGELDVSGWPMYHPDSLLLLFDENMARSYRPSGAIGSAWGEQSL</sequence>
<comment type="caution">
    <text evidence="1">The sequence shown here is derived from an EMBL/GenBank/DDBJ whole genome shotgun (WGS) entry which is preliminary data.</text>
</comment>
<proteinExistence type="predicted"/>
<evidence type="ECO:0000313" key="1">
    <source>
        <dbReference type="EMBL" id="MFC7280186.1"/>
    </source>
</evidence>
<evidence type="ECO:0000313" key="2">
    <source>
        <dbReference type="Proteomes" id="UP001596548"/>
    </source>
</evidence>
<dbReference type="RefSeq" id="WP_378978234.1">
    <property type="nucleotide sequence ID" value="NZ_JBHTBJ010000084.1"/>
</dbReference>
<reference evidence="2" key="1">
    <citation type="journal article" date="2019" name="Int. J. Syst. Evol. Microbiol.">
        <title>The Global Catalogue of Microorganisms (GCM) 10K type strain sequencing project: providing services to taxonomists for standard genome sequencing and annotation.</title>
        <authorList>
            <consortium name="The Broad Institute Genomics Platform"/>
            <consortium name="The Broad Institute Genome Sequencing Center for Infectious Disease"/>
            <person name="Wu L."/>
            <person name="Ma J."/>
        </authorList>
    </citation>
    <scope>NUCLEOTIDE SEQUENCE [LARGE SCALE GENOMIC DNA]</scope>
    <source>
        <strain evidence="2">XZYJT-10</strain>
    </source>
</reference>
<name>A0ABW2I5K8_9ACTN</name>
<accession>A0ABW2I5K8</accession>
<protein>
    <submittedName>
        <fullName evidence="1">Uncharacterized protein</fullName>
    </submittedName>
</protein>
<organism evidence="1 2">
    <name type="scientific">Paractinoplanes rhizophilus</name>
    <dbReference type="NCBI Taxonomy" id="1416877"/>
    <lineage>
        <taxon>Bacteria</taxon>
        <taxon>Bacillati</taxon>
        <taxon>Actinomycetota</taxon>
        <taxon>Actinomycetes</taxon>
        <taxon>Micromonosporales</taxon>
        <taxon>Micromonosporaceae</taxon>
        <taxon>Paractinoplanes</taxon>
    </lineage>
</organism>
<keyword evidence="2" id="KW-1185">Reference proteome</keyword>
<gene>
    <name evidence="1" type="ORF">ACFQS1_40040</name>
</gene>